<sequence>MQLGIWVGIVVSAILSFVIAGLFNQPLHWYLFILILFIGFFTQTVILILQTPDEHE</sequence>
<organism evidence="2 3">
    <name type="scientific">Ureibacillus suwonensis</name>
    <dbReference type="NCBI Taxonomy" id="313007"/>
    <lineage>
        <taxon>Bacteria</taxon>
        <taxon>Bacillati</taxon>
        <taxon>Bacillota</taxon>
        <taxon>Bacilli</taxon>
        <taxon>Bacillales</taxon>
        <taxon>Caryophanaceae</taxon>
        <taxon>Ureibacillus</taxon>
    </lineage>
</organism>
<name>A0ABW0R8C2_9BACL</name>
<evidence type="ECO:0000313" key="2">
    <source>
        <dbReference type="EMBL" id="MFC5540919.1"/>
    </source>
</evidence>
<accession>A0ABW0R8C2</accession>
<keyword evidence="1" id="KW-0812">Transmembrane</keyword>
<dbReference type="RefSeq" id="WP_342470371.1">
    <property type="nucleotide sequence ID" value="NZ_JBHSNQ010000040.1"/>
</dbReference>
<gene>
    <name evidence="2" type="ORF">ACFPOH_03890</name>
</gene>
<protein>
    <recommendedName>
        <fullName evidence="4">Major facilitator superfamily (MFS) profile domain-containing protein</fullName>
    </recommendedName>
</protein>
<evidence type="ECO:0000313" key="3">
    <source>
        <dbReference type="Proteomes" id="UP001595978"/>
    </source>
</evidence>
<evidence type="ECO:0000256" key="1">
    <source>
        <dbReference type="SAM" id="Phobius"/>
    </source>
</evidence>
<reference evidence="3" key="1">
    <citation type="journal article" date="2019" name="Int. J. Syst. Evol. Microbiol.">
        <title>The Global Catalogue of Microorganisms (GCM) 10K type strain sequencing project: providing services to taxonomists for standard genome sequencing and annotation.</title>
        <authorList>
            <consortium name="The Broad Institute Genomics Platform"/>
            <consortium name="The Broad Institute Genome Sequencing Center for Infectious Disease"/>
            <person name="Wu L."/>
            <person name="Ma J."/>
        </authorList>
    </citation>
    <scope>NUCLEOTIDE SEQUENCE [LARGE SCALE GENOMIC DNA]</scope>
    <source>
        <strain evidence="3">CCUG 56331</strain>
    </source>
</reference>
<proteinExistence type="predicted"/>
<dbReference type="EMBL" id="JBHSNQ010000040">
    <property type="protein sequence ID" value="MFC5540919.1"/>
    <property type="molecule type" value="Genomic_DNA"/>
</dbReference>
<keyword evidence="3" id="KW-1185">Reference proteome</keyword>
<feature type="transmembrane region" description="Helical" evidence="1">
    <location>
        <begin position="5"/>
        <end position="23"/>
    </location>
</feature>
<comment type="caution">
    <text evidence="2">The sequence shown here is derived from an EMBL/GenBank/DDBJ whole genome shotgun (WGS) entry which is preliminary data.</text>
</comment>
<feature type="transmembrane region" description="Helical" evidence="1">
    <location>
        <begin position="29"/>
        <end position="49"/>
    </location>
</feature>
<keyword evidence="1" id="KW-0472">Membrane</keyword>
<dbReference type="Proteomes" id="UP001595978">
    <property type="component" value="Unassembled WGS sequence"/>
</dbReference>
<evidence type="ECO:0008006" key="4">
    <source>
        <dbReference type="Google" id="ProtNLM"/>
    </source>
</evidence>
<keyword evidence="1" id="KW-1133">Transmembrane helix</keyword>